<protein>
    <submittedName>
        <fullName evidence="2">Uncharacterized protein</fullName>
    </submittedName>
</protein>
<dbReference type="VEuPathDB" id="VectorBase:ISCI003664"/>
<dbReference type="VEuPathDB" id="VectorBase:ISCW003664"/>
<feature type="compositionally biased region" description="Low complexity" evidence="1">
    <location>
        <begin position="18"/>
        <end position="31"/>
    </location>
</feature>
<evidence type="ECO:0000256" key="1">
    <source>
        <dbReference type="SAM" id="MobiDB-lite"/>
    </source>
</evidence>
<evidence type="ECO:0000313" key="2">
    <source>
        <dbReference type="EMBL" id="EEC05557.1"/>
    </source>
</evidence>
<reference evidence="2" key="1">
    <citation type="submission" date="2008-03" db="EMBL/GenBank/DDBJ databases">
        <title>Annotation of Ixodes scapularis.</title>
        <authorList>
            <consortium name="Ixodes scapularis Genome Project Consortium"/>
            <person name="Caler E."/>
            <person name="Hannick L.I."/>
            <person name="Bidwell S."/>
            <person name="Joardar V."/>
            <person name="Thiagarajan M."/>
            <person name="Amedeo P."/>
            <person name="Galinsky K.J."/>
            <person name="Schobel S."/>
            <person name="Inman J."/>
            <person name="Hostetler J."/>
            <person name="Miller J."/>
            <person name="Hammond M."/>
            <person name="Megy K."/>
            <person name="Lawson D."/>
            <person name="Kodira C."/>
            <person name="Sutton G."/>
            <person name="Meyer J."/>
            <person name="Hill C.A."/>
            <person name="Birren B."/>
            <person name="Nene V."/>
            <person name="Collins F."/>
            <person name="Alarcon-Chaidez F."/>
            <person name="Wikel S."/>
            <person name="Strausberg R."/>
        </authorList>
    </citation>
    <scope>NUCLEOTIDE SEQUENCE [LARGE SCALE GENOMIC DNA]</scope>
    <source>
        <strain evidence="2">Wikel colony</strain>
    </source>
</reference>
<dbReference type="EMBL" id="DS706110">
    <property type="protein sequence ID" value="EEC05557.1"/>
    <property type="molecule type" value="Genomic_DNA"/>
</dbReference>
<organism>
    <name type="scientific">Ixodes scapularis</name>
    <name type="common">Black-legged tick</name>
    <name type="synonym">Deer tick</name>
    <dbReference type="NCBI Taxonomy" id="6945"/>
    <lineage>
        <taxon>Eukaryota</taxon>
        <taxon>Metazoa</taxon>
        <taxon>Ecdysozoa</taxon>
        <taxon>Arthropoda</taxon>
        <taxon>Chelicerata</taxon>
        <taxon>Arachnida</taxon>
        <taxon>Acari</taxon>
        <taxon>Parasitiformes</taxon>
        <taxon>Ixodida</taxon>
        <taxon>Ixodoidea</taxon>
        <taxon>Ixodidae</taxon>
        <taxon>Ixodinae</taxon>
        <taxon>Ixodes</taxon>
    </lineage>
</organism>
<name>B7PG35_IXOSC</name>
<accession>B7PG35</accession>
<dbReference type="HOGENOM" id="CLU_1820602_0_0_1"/>
<dbReference type="PaxDb" id="6945-B7PG35"/>
<feature type="region of interest" description="Disordered" evidence="1">
    <location>
        <begin position="1"/>
        <end position="143"/>
    </location>
</feature>
<feature type="compositionally biased region" description="Basic residues" evidence="1">
    <location>
        <begin position="82"/>
        <end position="91"/>
    </location>
</feature>
<dbReference type="AlphaFoldDB" id="B7PG35"/>
<proteinExistence type="predicted"/>
<sequence>STDTEDGIISTARKRSRSAAANAKPKNSSSQGRKRRQGSAARGTAEISPPLKTKGKGGSSSRDSRLEASRWRSRPPSSRQPQKQRRSRRNQGLKTEEGPQRGLPGGEMALIEANVGRGGRRARVASQDLATEGQRSARDEDKT</sequence>
<feature type="non-terminal residue" evidence="2">
    <location>
        <position position="1"/>
    </location>
</feature>
<feature type="non-terminal residue" evidence="2">
    <location>
        <position position="143"/>
    </location>
</feature>
<gene>
    <name evidence="2" type="ORF">IscW_ISCW003664</name>
</gene>